<feature type="signal peptide" evidence="1">
    <location>
        <begin position="1"/>
        <end position="18"/>
    </location>
</feature>
<gene>
    <name evidence="2" type="ORF">SFRICE_018828</name>
</gene>
<feature type="chain" id="PRO_5013830111" evidence="1">
    <location>
        <begin position="19"/>
        <end position="225"/>
    </location>
</feature>
<proteinExistence type="predicted"/>
<dbReference type="AlphaFoldDB" id="A0A2H1WAW5"/>
<organism evidence="2">
    <name type="scientific">Spodoptera frugiperda</name>
    <name type="common">Fall armyworm</name>
    <dbReference type="NCBI Taxonomy" id="7108"/>
    <lineage>
        <taxon>Eukaryota</taxon>
        <taxon>Metazoa</taxon>
        <taxon>Ecdysozoa</taxon>
        <taxon>Arthropoda</taxon>
        <taxon>Hexapoda</taxon>
        <taxon>Insecta</taxon>
        <taxon>Pterygota</taxon>
        <taxon>Neoptera</taxon>
        <taxon>Endopterygota</taxon>
        <taxon>Lepidoptera</taxon>
        <taxon>Glossata</taxon>
        <taxon>Ditrysia</taxon>
        <taxon>Noctuoidea</taxon>
        <taxon>Noctuidae</taxon>
        <taxon>Amphipyrinae</taxon>
        <taxon>Spodoptera</taxon>
    </lineage>
</organism>
<accession>A0A2H1WAW5</accession>
<dbReference type="EMBL" id="ODYU01007442">
    <property type="protein sequence ID" value="SOQ50219.1"/>
    <property type="molecule type" value="Genomic_DNA"/>
</dbReference>
<evidence type="ECO:0000313" key="2">
    <source>
        <dbReference type="EMBL" id="SOQ50219.1"/>
    </source>
</evidence>
<reference evidence="2" key="1">
    <citation type="submission" date="2016-07" db="EMBL/GenBank/DDBJ databases">
        <authorList>
            <person name="Bretaudeau A."/>
        </authorList>
    </citation>
    <scope>NUCLEOTIDE SEQUENCE</scope>
    <source>
        <strain evidence="2">Rice</strain>
        <tissue evidence="2">Whole body</tissue>
    </source>
</reference>
<sequence>MVILFRLHITLVLELVKARFWDRCMLFALMVNDLEASLKYAGCLLYADDLNGGLPTDGETQFVSVWCRVVRGRSDGRILATVWPLYVLHSHLPLDTEVLIVTDPGVSATKDGKSEQTQLPPMLQLSPGRGSSTHLQAPGTTAARHSLSFQYKNIECPVTREAVPLHYGVTDTSVFDKRSPVLNIDDVIKDVLRCSSDNKQVKSLYKAVGRALVTLLINSPGVARK</sequence>
<evidence type="ECO:0000256" key="1">
    <source>
        <dbReference type="SAM" id="SignalP"/>
    </source>
</evidence>
<protein>
    <submittedName>
        <fullName evidence="2">SFRICE_018828</fullName>
    </submittedName>
</protein>
<keyword evidence="1" id="KW-0732">Signal</keyword>
<name>A0A2H1WAW5_SPOFR</name>